<evidence type="ECO:0000313" key="3">
    <source>
        <dbReference type="EMBL" id="EDY21735.1"/>
    </source>
</evidence>
<dbReference type="STRING" id="497964.CfE428DRAFT_0980"/>
<comment type="caution">
    <text evidence="3">The sequence shown here is derived from an EMBL/GenBank/DDBJ whole genome shotgun (WGS) entry which is preliminary data.</text>
</comment>
<feature type="domain" description="3-keto-alpha-glucoside-1,2-lyase/3-keto-2-hydroxy-glucal hydratase" evidence="2">
    <location>
        <begin position="59"/>
        <end position="259"/>
    </location>
</feature>
<dbReference type="InParanoid" id="B4CWE3"/>
<evidence type="ECO:0000256" key="1">
    <source>
        <dbReference type="SAM" id="SignalP"/>
    </source>
</evidence>
<dbReference type="eggNOG" id="ENOG502ZADX">
    <property type="taxonomic scope" value="Bacteria"/>
</dbReference>
<dbReference type="InterPro" id="IPR010496">
    <property type="entry name" value="AL/BT2_dom"/>
</dbReference>
<dbReference type="AlphaFoldDB" id="B4CWE3"/>
<evidence type="ECO:0000313" key="4">
    <source>
        <dbReference type="Proteomes" id="UP000005824"/>
    </source>
</evidence>
<dbReference type="GO" id="GO:0016787">
    <property type="term" value="F:hydrolase activity"/>
    <property type="evidence" value="ECO:0007669"/>
    <property type="project" value="InterPro"/>
</dbReference>
<dbReference type="EMBL" id="ABVL01000002">
    <property type="protein sequence ID" value="EDY21735.1"/>
    <property type="molecule type" value="Genomic_DNA"/>
</dbReference>
<accession>B4CWE3</accession>
<name>B4CWE3_9BACT</name>
<dbReference type="Gene3D" id="2.60.120.560">
    <property type="entry name" value="Exo-inulinase, domain 1"/>
    <property type="match status" value="1"/>
</dbReference>
<keyword evidence="1" id="KW-0732">Signal</keyword>
<organism evidence="3 4">
    <name type="scientific">Chthoniobacter flavus Ellin428</name>
    <dbReference type="NCBI Taxonomy" id="497964"/>
    <lineage>
        <taxon>Bacteria</taxon>
        <taxon>Pseudomonadati</taxon>
        <taxon>Verrucomicrobiota</taxon>
        <taxon>Spartobacteria</taxon>
        <taxon>Chthoniobacterales</taxon>
        <taxon>Chthoniobacteraceae</taxon>
        <taxon>Chthoniobacter</taxon>
    </lineage>
</organism>
<dbReference type="Proteomes" id="UP000005824">
    <property type="component" value="Unassembled WGS sequence"/>
</dbReference>
<feature type="chain" id="PRO_5002802169" description="3-keto-alpha-glucoside-1,2-lyase/3-keto-2-hydroxy-glucal hydratase domain-containing protein" evidence="1">
    <location>
        <begin position="20"/>
        <end position="285"/>
    </location>
</feature>
<gene>
    <name evidence="3" type="ORF">CfE428DRAFT_0980</name>
</gene>
<proteinExistence type="predicted"/>
<dbReference type="Pfam" id="PF06439">
    <property type="entry name" value="3keto-disac_hyd"/>
    <property type="match status" value="1"/>
</dbReference>
<reference evidence="3 4" key="1">
    <citation type="journal article" date="2011" name="J. Bacteriol.">
        <title>Genome sequence of Chthoniobacter flavus Ellin428, an aerobic heterotrophic soil bacterium.</title>
        <authorList>
            <person name="Kant R."/>
            <person name="van Passel M.W."/>
            <person name="Palva A."/>
            <person name="Lucas S."/>
            <person name="Lapidus A."/>
            <person name="Glavina Del Rio T."/>
            <person name="Dalin E."/>
            <person name="Tice H."/>
            <person name="Bruce D."/>
            <person name="Goodwin L."/>
            <person name="Pitluck S."/>
            <person name="Larimer F.W."/>
            <person name="Land M.L."/>
            <person name="Hauser L."/>
            <person name="Sangwan P."/>
            <person name="de Vos W.M."/>
            <person name="Janssen P.H."/>
            <person name="Smidt H."/>
        </authorList>
    </citation>
    <scope>NUCLEOTIDE SEQUENCE [LARGE SCALE GENOMIC DNA]</scope>
    <source>
        <strain evidence="3 4">Ellin428</strain>
    </source>
</reference>
<evidence type="ECO:0000259" key="2">
    <source>
        <dbReference type="Pfam" id="PF06439"/>
    </source>
</evidence>
<sequence length="285" mass="31580" precursor="true">MKSALVSIALALLAPSLFAVEPLQEKVDILNLMKSGAVQYYTNPKSDMHDDPKDVWVLQPDGTLHISGRAYGYVATKDAYRDYHLVFEYKWGEKTWGRRENAARDNGLLIHARGPDGSYGGTYIPSVEAQVIEGGTGDILVLSARLADGTELTTRVSSEVTLDANKQRIWTKGTPRQVVTKGRINWAKRDVAWVDKKGFRGRDDVEKPVGEWNRYEVIAQGDTLRYILNGVLVNEAFAVSPSEGRVLVQSEGAEIFVRRCELWPLGQLEHEGPSTASTSPNPTAH</sequence>
<keyword evidence="4" id="KW-1185">Reference proteome</keyword>
<protein>
    <recommendedName>
        <fullName evidence="2">3-keto-alpha-glucoside-1,2-lyase/3-keto-2-hydroxy-glucal hydratase domain-containing protein</fullName>
    </recommendedName>
</protein>
<dbReference type="RefSeq" id="WP_006978307.1">
    <property type="nucleotide sequence ID" value="NZ_ABVL01000002.1"/>
</dbReference>
<feature type="signal peptide" evidence="1">
    <location>
        <begin position="1"/>
        <end position="19"/>
    </location>
</feature>